<keyword evidence="2" id="KW-1185">Reference proteome</keyword>
<accession>A0ACB8AAU5</accession>
<dbReference type="EMBL" id="MU267716">
    <property type="protein sequence ID" value="KAH7910364.1"/>
    <property type="molecule type" value="Genomic_DNA"/>
</dbReference>
<gene>
    <name evidence="1" type="ORF">BJ138DRAFT_1008963</name>
</gene>
<proteinExistence type="predicted"/>
<protein>
    <submittedName>
        <fullName evidence="1">Uncharacterized protein</fullName>
    </submittedName>
</protein>
<name>A0ACB8AAU5_9AGAM</name>
<evidence type="ECO:0000313" key="2">
    <source>
        <dbReference type="Proteomes" id="UP000790377"/>
    </source>
</evidence>
<evidence type="ECO:0000313" key="1">
    <source>
        <dbReference type="EMBL" id="KAH7910364.1"/>
    </source>
</evidence>
<comment type="caution">
    <text evidence="1">The sequence shown here is derived from an EMBL/GenBank/DDBJ whole genome shotgun (WGS) entry which is preliminary data.</text>
</comment>
<reference evidence="1" key="1">
    <citation type="journal article" date="2021" name="New Phytol.">
        <title>Evolutionary innovations through gain and loss of genes in the ectomycorrhizal Boletales.</title>
        <authorList>
            <person name="Wu G."/>
            <person name="Miyauchi S."/>
            <person name="Morin E."/>
            <person name="Kuo A."/>
            <person name="Drula E."/>
            <person name="Varga T."/>
            <person name="Kohler A."/>
            <person name="Feng B."/>
            <person name="Cao Y."/>
            <person name="Lipzen A."/>
            <person name="Daum C."/>
            <person name="Hundley H."/>
            <person name="Pangilinan J."/>
            <person name="Johnson J."/>
            <person name="Barry K."/>
            <person name="LaButti K."/>
            <person name="Ng V."/>
            <person name="Ahrendt S."/>
            <person name="Min B."/>
            <person name="Choi I.G."/>
            <person name="Park H."/>
            <person name="Plett J.M."/>
            <person name="Magnuson J."/>
            <person name="Spatafora J.W."/>
            <person name="Nagy L.G."/>
            <person name="Henrissat B."/>
            <person name="Grigoriev I.V."/>
            <person name="Yang Z.L."/>
            <person name="Xu J."/>
            <person name="Martin F.M."/>
        </authorList>
    </citation>
    <scope>NUCLEOTIDE SEQUENCE</scope>
    <source>
        <strain evidence="1">ATCC 28755</strain>
    </source>
</reference>
<organism evidence="1 2">
    <name type="scientific">Hygrophoropsis aurantiaca</name>
    <dbReference type="NCBI Taxonomy" id="72124"/>
    <lineage>
        <taxon>Eukaryota</taxon>
        <taxon>Fungi</taxon>
        <taxon>Dikarya</taxon>
        <taxon>Basidiomycota</taxon>
        <taxon>Agaricomycotina</taxon>
        <taxon>Agaricomycetes</taxon>
        <taxon>Agaricomycetidae</taxon>
        <taxon>Boletales</taxon>
        <taxon>Coniophorineae</taxon>
        <taxon>Hygrophoropsidaceae</taxon>
        <taxon>Hygrophoropsis</taxon>
    </lineage>
</organism>
<sequence>MSILDTLPVDVLYVVAGLLTMDDIIRLRQVSRFFYDFTRDRVIWSKLYRNVKLPRVPGPYTRQSAESLENILITSAKVNRQWPPTKNPQVSTHLLPVDRADKHFSLVSGELLMVGSPSRVRCSNLRSTKADFAVIYEPPSGSEILFFTCVSTTTTDGEPLAFAICERKEPLSEQTTVDIFKVNVHASSPVTFDHVLEIANPSPGISAVVIGPRFLVISSSTREATNVPKHVWIMDVHNYRQYRLPFECPSSQYIVPHASSRIFISTSTHLLALHSFFSAGNGWRTLVEVFPIPAPISSFESTESPGESSILQLTHYKLMGDMELSGPVLLEERSTECSTKTTTFTLVGLGHDSYRSPRSWLALIHLTLSDGSPETISEQRIRLSPMPLSTNTLLLDAASAFDGCARGVYYHGRTHGFDGLAINLYNESNCAAIGPLNLEFDRRAYGRALVAFDGGRGRICHVMTIGDQKFAEVVDLA</sequence>
<dbReference type="Proteomes" id="UP000790377">
    <property type="component" value="Unassembled WGS sequence"/>
</dbReference>